<dbReference type="InterPro" id="IPR023000">
    <property type="entry name" value="Shikimate_kinase_CS"/>
</dbReference>
<dbReference type="GO" id="GO:0009423">
    <property type="term" value="P:chorismate biosynthetic process"/>
    <property type="evidence" value="ECO:0007669"/>
    <property type="project" value="UniProtKB-UniRule"/>
</dbReference>
<comment type="cofactor">
    <cofactor evidence="11">
        <name>Mg(2+)</name>
        <dbReference type="ChEBI" id="CHEBI:18420"/>
    </cofactor>
    <text evidence="11">Binds 1 Mg(2+) ion per subunit.</text>
</comment>
<dbReference type="PROSITE" id="PS01128">
    <property type="entry name" value="SHIKIMATE_KINASE"/>
    <property type="match status" value="1"/>
</dbReference>
<dbReference type="SUPFAM" id="SSF52540">
    <property type="entry name" value="P-loop containing nucleoside triphosphate hydrolases"/>
    <property type="match status" value="1"/>
</dbReference>
<keyword evidence="4 11" id="KW-0028">Amino-acid biosynthesis</keyword>
<evidence type="ECO:0000313" key="14">
    <source>
        <dbReference type="Proteomes" id="UP000198640"/>
    </source>
</evidence>
<comment type="catalytic activity">
    <reaction evidence="10 11">
        <text>shikimate + ATP = 3-phosphoshikimate + ADP + H(+)</text>
        <dbReference type="Rhea" id="RHEA:13121"/>
        <dbReference type="ChEBI" id="CHEBI:15378"/>
        <dbReference type="ChEBI" id="CHEBI:30616"/>
        <dbReference type="ChEBI" id="CHEBI:36208"/>
        <dbReference type="ChEBI" id="CHEBI:145989"/>
        <dbReference type="ChEBI" id="CHEBI:456216"/>
        <dbReference type="EC" id="2.7.1.71"/>
    </reaction>
</comment>
<dbReference type="GO" id="GO:0000287">
    <property type="term" value="F:magnesium ion binding"/>
    <property type="evidence" value="ECO:0007669"/>
    <property type="project" value="UniProtKB-UniRule"/>
</dbReference>
<name>A0A1H3EAK4_9PROT</name>
<proteinExistence type="inferred from homology"/>
<feature type="binding site" evidence="11">
    <location>
        <position position="192"/>
    </location>
    <ligand>
        <name>ATP</name>
        <dbReference type="ChEBI" id="CHEBI:30616"/>
    </ligand>
</feature>
<organism evidence="13 14">
    <name type="scientific">Nitrosomonas halophila</name>
    <dbReference type="NCBI Taxonomy" id="44576"/>
    <lineage>
        <taxon>Bacteria</taxon>
        <taxon>Pseudomonadati</taxon>
        <taxon>Pseudomonadota</taxon>
        <taxon>Betaproteobacteria</taxon>
        <taxon>Nitrosomonadales</taxon>
        <taxon>Nitrosomonadaceae</taxon>
        <taxon>Nitrosomonas</taxon>
    </lineage>
</organism>
<comment type="pathway">
    <text evidence="1 11">Metabolic intermediate biosynthesis; chorismate biosynthesis; chorismate from D-erythrose 4-phosphate and phosphoenolpyruvate: step 5/7.</text>
</comment>
<comment type="function">
    <text evidence="11">Catalyzes the specific phosphorylation of the 3-hydroxyl group of shikimic acid using ATP as a cosubstrate.</text>
</comment>
<comment type="subunit">
    <text evidence="11">Monomer.</text>
</comment>
<keyword evidence="11" id="KW-0479">Metal-binding</keyword>
<accession>A0A1H3EAK4</accession>
<feature type="binding site" evidence="11">
    <location>
        <begin position="50"/>
        <end position="55"/>
    </location>
    <ligand>
        <name>ATP</name>
        <dbReference type="ChEBI" id="CHEBI:30616"/>
    </ligand>
</feature>
<dbReference type="InterPro" id="IPR000623">
    <property type="entry name" value="Shikimate_kinase/TSH1"/>
</dbReference>
<evidence type="ECO:0000256" key="11">
    <source>
        <dbReference type="HAMAP-Rule" id="MF_00109"/>
    </source>
</evidence>
<evidence type="ECO:0000256" key="5">
    <source>
        <dbReference type="ARBA" id="ARBA00022679"/>
    </source>
</evidence>
<keyword evidence="6 11" id="KW-0547">Nucleotide-binding</keyword>
<feature type="binding site" evidence="11">
    <location>
        <position position="54"/>
    </location>
    <ligand>
        <name>Mg(2+)</name>
        <dbReference type="ChEBI" id="CHEBI:18420"/>
    </ligand>
</feature>
<protein>
    <recommendedName>
        <fullName evidence="3 11">Shikimate kinase</fullName>
        <shortName evidence="11">SK</shortName>
        <ecNumber evidence="3 11">2.7.1.71</ecNumber>
    </recommendedName>
</protein>
<dbReference type="GO" id="GO:0005524">
    <property type="term" value="F:ATP binding"/>
    <property type="evidence" value="ECO:0007669"/>
    <property type="project" value="UniProtKB-UniRule"/>
</dbReference>
<dbReference type="InterPro" id="IPR031322">
    <property type="entry name" value="Shikimate/glucono_kinase"/>
</dbReference>
<evidence type="ECO:0000256" key="6">
    <source>
        <dbReference type="ARBA" id="ARBA00022741"/>
    </source>
</evidence>
<keyword evidence="11" id="KW-0460">Magnesium</keyword>
<dbReference type="GO" id="GO:0004765">
    <property type="term" value="F:shikimate kinase activity"/>
    <property type="evidence" value="ECO:0007669"/>
    <property type="project" value="UniProtKB-UniRule"/>
</dbReference>
<sequence>MKNFTVLRNIQSFIGHFRYNYSMQRSRVSTIKNLDTGSVPGNVILIGMMGAGKTTIGKLLASQIGKTFVDTDHEIQERTGVRIPVIFEIEGETGFRKRETEVLREIVQLQNIVLATGGGAILRPENRALLRQHGTVVYLCAPVSELQRRTRLDKNRPLLQTGNLHARLQELYTQRDPIYRQTAHIIIDSGRQGVRVLVQKLIQKLLQFKPERTEHPPRQPSPNKESE</sequence>
<feature type="binding site" evidence="11">
    <location>
        <position position="118"/>
    </location>
    <ligand>
        <name>substrate</name>
    </ligand>
</feature>
<dbReference type="PRINTS" id="PR01100">
    <property type="entry name" value="SHIKIMTKNASE"/>
</dbReference>
<dbReference type="InterPro" id="IPR027417">
    <property type="entry name" value="P-loop_NTPase"/>
</dbReference>
<evidence type="ECO:0000256" key="3">
    <source>
        <dbReference type="ARBA" id="ARBA00012154"/>
    </source>
</evidence>
<evidence type="ECO:0000256" key="8">
    <source>
        <dbReference type="ARBA" id="ARBA00022840"/>
    </source>
</evidence>
<dbReference type="GO" id="GO:0005829">
    <property type="term" value="C:cytosol"/>
    <property type="evidence" value="ECO:0007669"/>
    <property type="project" value="TreeGrafter"/>
</dbReference>
<dbReference type="EMBL" id="FNOY01000007">
    <property type="protein sequence ID" value="SDX75630.1"/>
    <property type="molecule type" value="Genomic_DNA"/>
</dbReference>
<feature type="region of interest" description="Disordered" evidence="12">
    <location>
        <begin position="208"/>
        <end position="227"/>
    </location>
</feature>
<dbReference type="HAMAP" id="MF_00109">
    <property type="entry name" value="Shikimate_kinase"/>
    <property type="match status" value="1"/>
</dbReference>
<evidence type="ECO:0000256" key="4">
    <source>
        <dbReference type="ARBA" id="ARBA00022605"/>
    </source>
</evidence>
<dbReference type="PANTHER" id="PTHR21087:SF16">
    <property type="entry name" value="SHIKIMATE KINASE 1, CHLOROPLASTIC"/>
    <property type="match status" value="1"/>
</dbReference>
<evidence type="ECO:0000256" key="2">
    <source>
        <dbReference type="ARBA" id="ARBA00006997"/>
    </source>
</evidence>
<evidence type="ECO:0000256" key="7">
    <source>
        <dbReference type="ARBA" id="ARBA00022777"/>
    </source>
</evidence>
<reference evidence="13 14" key="1">
    <citation type="submission" date="2016-10" db="EMBL/GenBank/DDBJ databases">
        <authorList>
            <person name="de Groot N.N."/>
        </authorList>
    </citation>
    <scope>NUCLEOTIDE SEQUENCE [LARGE SCALE GENOMIC DNA]</scope>
    <source>
        <strain evidence="13 14">Nm1</strain>
    </source>
</reference>
<comment type="similarity">
    <text evidence="2 11">Belongs to the shikimate kinase family.</text>
</comment>
<dbReference type="Proteomes" id="UP000198640">
    <property type="component" value="Unassembled WGS sequence"/>
</dbReference>
<keyword evidence="5 11" id="KW-0808">Transferase</keyword>
<evidence type="ECO:0000313" key="13">
    <source>
        <dbReference type="EMBL" id="SDX75630.1"/>
    </source>
</evidence>
<dbReference type="AlphaFoldDB" id="A0A1H3EAK4"/>
<keyword evidence="7 11" id="KW-0418">Kinase</keyword>
<feature type="binding site" evidence="11">
    <location>
        <position position="96"/>
    </location>
    <ligand>
        <name>substrate</name>
    </ligand>
</feature>
<keyword evidence="14" id="KW-1185">Reference proteome</keyword>
<feature type="binding site" evidence="11">
    <location>
        <position position="156"/>
    </location>
    <ligand>
        <name>ATP</name>
        <dbReference type="ChEBI" id="CHEBI:30616"/>
    </ligand>
</feature>
<evidence type="ECO:0000256" key="12">
    <source>
        <dbReference type="SAM" id="MobiDB-lite"/>
    </source>
</evidence>
<feature type="binding site" evidence="11">
    <location>
        <position position="175"/>
    </location>
    <ligand>
        <name>substrate</name>
    </ligand>
</feature>
<keyword evidence="11" id="KW-0963">Cytoplasm</keyword>
<dbReference type="UniPathway" id="UPA00053">
    <property type="reaction ID" value="UER00088"/>
</dbReference>
<dbReference type="PANTHER" id="PTHR21087">
    <property type="entry name" value="SHIKIMATE KINASE"/>
    <property type="match status" value="1"/>
</dbReference>
<keyword evidence="9 11" id="KW-0057">Aromatic amino acid biosynthesis</keyword>
<gene>
    <name evidence="11" type="primary">aroK</name>
    <name evidence="13" type="ORF">SAMN05421881_100765</name>
</gene>
<evidence type="ECO:0000256" key="9">
    <source>
        <dbReference type="ARBA" id="ARBA00023141"/>
    </source>
</evidence>
<evidence type="ECO:0000256" key="10">
    <source>
        <dbReference type="ARBA" id="ARBA00048567"/>
    </source>
</evidence>
<dbReference type="Pfam" id="PF01202">
    <property type="entry name" value="SKI"/>
    <property type="match status" value="1"/>
</dbReference>
<dbReference type="Gene3D" id="3.40.50.300">
    <property type="entry name" value="P-loop containing nucleotide triphosphate hydrolases"/>
    <property type="match status" value="1"/>
</dbReference>
<comment type="subcellular location">
    <subcellularLocation>
        <location evidence="11">Cytoplasm</location>
    </subcellularLocation>
</comment>
<dbReference type="GO" id="GO:0009073">
    <property type="term" value="P:aromatic amino acid family biosynthetic process"/>
    <property type="evidence" value="ECO:0007669"/>
    <property type="project" value="UniProtKB-KW"/>
</dbReference>
<keyword evidence="8 11" id="KW-0067">ATP-binding</keyword>
<dbReference type="CDD" id="cd00464">
    <property type="entry name" value="SK"/>
    <property type="match status" value="1"/>
</dbReference>
<dbReference type="EC" id="2.7.1.71" evidence="3 11"/>
<dbReference type="GO" id="GO:0008652">
    <property type="term" value="P:amino acid biosynthetic process"/>
    <property type="evidence" value="ECO:0007669"/>
    <property type="project" value="UniProtKB-KW"/>
</dbReference>
<feature type="binding site" evidence="11">
    <location>
        <position position="72"/>
    </location>
    <ligand>
        <name>substrate</name>
    </ligand>
</feature>
<dbReference type="STRING" id="44576.SAMN05421881_100765"/>
<evidence type="ECO:0000256" key="1">
    <source>
        <dbReference type="ARBA" id="ARBA00004842"/>
    </source>
</evidence>